<protein>
    <submittedName>
        <fullName evidence="1">Uncharacterized protein</fullName>
    </submittedName>
</protein>
<dbReference type="Proteomes" id="UP000814140">
    <property type="component" value="Unassembled WGS sequence"/>
</dbReference>
<comment type="caution">
    <text evidence="1">The sequence shown here is derived from an EMBL/GenBank/DDBJ whole genome shotgun (WGS) entry which is preliminary data.</text>
</comment>
<gene>
    <name evidence="1" type="ORF">BV25DRAFT_1986254</name>
</gene>
<reference evidence="1" key="2">
    <citation type="journal article" date="2022" name="New Phytol.">
        <title>Evolutionary transition to the ectomycorrhizal habit in the genomes of a hyperdiverse lineage of mushroom-forming fungi.</title>
        <authorList>
            <person name="Looney B."/>
            <person name="Miyauchi S."/>
            <person name="Morin E."/>
            <person name="Drula E."/>
            <person name="Courty P.E."/>
            <person name="Kohler A."/>
            <person name="Kuo A."/>
            <person name="LaButti K."/>
            <person name="Pangilinan J."/>
            <person name="Lipzen A."/>
            <person name="Riley R."/>
            <person name="Andreopoulos W."/>
            <person name="He G."/>
            <person name="Johnson J."/>
            <person name="Nolan M."/>
            <person name="Tritt A."/>
            <person name="Barry K.W."/>
            <person name="Grigoriev I.V."/>
            <person name="Nagy L.G."/>
            <person name="Hibbett D."/>
            <person name="Henrissat B."/>
            <person name="Matheny P.B."/>
            <person name="Labbe J."/>
            <person name="Martin F.M."/>
        </authorList>
    </citation>
    <scope>NUCLEOTIDE SEQUENCE</scope>
    <source>
        <strain evidence="1">HHB10654</strain>
    </source>
</reference>
<dbReference type="EMBL" id="MU277187">
    <property type="protein sequence ID" value="KAI0068671.1"/>
    <property type="molecule type" value="Genomic_DNA"/>
</dbReference>
<evidence type="ECO:0000313" key="1">
    <source>
        <dbReference type="EMBL" id="KAI0068671.1"/>
    </source>
</evidence>
<sequence>MESVDFESSDILGGSLPVGRGRVATTSYFSSFIKLCALGACGFLVMIVFRHGRVFFLRWKERHYKLAMRRRYGIPDHDQRPFNVAYAAARVAQEDKRKGRARLGSQSLATVDSTSRFDGQQLRSRLQSTGEDSIATLVGQFSSTPATRHMSDREERPTSYQSVMSSGLIDSPRASFQKPLNPTPPRSRPTEMHRQSSPSDIVLSKDSTSTEETLRTDEATGSEIPVPFSPRKPKRMADSGDDGDLESNQGSRHDKRRRKVSNRQAKAAVLDVEDVEMGDEVSEMELSQRGKKRDRAEAASMYGDDDSSFLDDQDEDRPNRHRRRKQRHSIVVLRGQKRGRDIDASDSESDRDDRRTRGKASRQRHGLSSISDTDVSMDDAQFSHDPLCKGRRIGEEWESYGVQFKVGPNGQRLRKVLVKEDRPKFSMPFDSEHPDRSVSVTAIVERWYNEDEYREAKARHELAWQDSNNPSAEPETPVDSPLSLTLSQSRRRSMQPQDSPLPSGKQLLWGPTSVPASPIRKSNSFGQSVATNVGLRITSLSQAQPQFGRRVTSLYASSMVKPPEMSPKLRSSKSYSKWEKQEIEAEAMARLRRKAEEEQAKKDEEEAKKAAELKKAMAPPAPQPQASTQSSGTSLLAAAPPLSFGPTTETKDKPKTSDTPFKVPFPPSSAPQTNNAGSEKKAEPTASASQMSSPFSFAPSSTPQAVAANANVPPASKSSIPNFFGAKGTAGSSPLRAASSNTTASATASPFSFAPSSTALSIAPASSAPSTAPSSTAPSVFSFKTPSALPGSAPAAKQPDQTNAATSSNTTSLFPAAGSSTTSAQPSFSVTNSQSPFGKPAPANPTPPAPAGSSTGNTSVPGKFDFGLPIKPANAAPQASSTSVFNFGAPKSSSTSAPSTQASTSENPFAASGSQAASTQQAAPKSAFSFGSGSSAESKPASSQPANTSPFGGFGGNSTNSIAPSTSSSTFSNPGATQQTSIFGNNGGKATTSSGTNSTDGNKATSSFSFPPPSAPAPSAPTAPQSAFSFGNMSGGSAALKFGESKSPFSFGGAGSTSTPPAGGNAASPFGSNSNNAGAGAQSKPAPSVLGQSNPIRPSAFGFGYDPPEQASGSFTFGAKTGGKTQ</sequence>
<proteinExistence type="predicted"/>
<name>A0ACB8TJM7_9AGAM</name>
<organism evidence="1 2">
    <name type="scientific">Artomyces pyxidatus</name>
    <dbReference type="NCBI Taxonomy" id="48021"/>
    <lineage>
        <taxon>Eukaryota</taxon>
        <taxon>Fungi</taxon>
        <taxon>Dikarya</taxon>
        <taxon>Basidiomycota</taxon>
        <taxon>Agaricomycotina</taxon>
        <taxon>Agaricomycetes</taxon>
        <taxon>Russulales</taxon>
        <taxon>Auriscalpiaceae</taxon>
        <taxon>Artomyces</taxon>
    </lineage>
</organism>
<accession>A0ACB8TJM7</accession>
<keyword evidence="2" id="KW-1185">Reference proteome</keyword>
<evidence type="ECO:0000313" key="2">
    <source>
        <dbReference type="Proteomes" id="UP000814140"/>
    </source>
</evidence>
<reference evidence="1" key="1">
    <citation type="submission" date="2021-03" db="EMBL/GenBank/DDBJ databases">
        <authorList>
            <consortium name="DOE Joint Genome Institute"/>
            <person name="Ahrendt S."/>
            <person name="Looney B.P."/>
            <person name="Miyauchi S."/>
            <person name="Morin E."/>
            <person name="Drula E."/>
            <person name="Courty P.E."/>
            <person name="Chicoki N."/>
            <person name="Fauchery L."/>
            <person name="Kohler A."/>
            <person name="Kuo A."/>
            <person name="Labutti K."/>
            <person name="Pangilinan J."/>
            <person name="Lipzen A."/>
            <person name="Riley R."/>
            <person name="Andreopoulos W."/>
            <person name="He G."/>
            <person name="Johnson J."/>
            <person name="Barry K.W."/>
            <person name="Grigoriev I.V."/>
            <person name="Nagy L."/>
            <person name="Hibbett D."/>
            <person name="Henrissat B."/>
            <person name="Matheny P.B."/>
            <person name="Labbe J."/>
            <person name="Martin F."/>
        </authorList>
    </citation>
    <scope>NUCLEOTIDE SEQUENCE</scope>
    <source>
        <strain evidence="1">HHB10654</strain>
    </source>
</reference>